<reference evidence="1" key="1">
    <citation type="submission" date="2022-04" db="EMBL/GenBank/DDBJ databases">
        <title>Carnegiea gigantea Genome sequencing and assembly v2.</title>
        <authorList>
            <person name="Copetti D."/>
            <person name="Sanderson M.J."/>
            <person name="Burquez A."/>
            <person name="Wojciechowski M.F."/>
        </authorList>
    </citation>
    <scope>NUCLEOTIDE SEQUENCE</scope>
    <source>
        <strain evidence="1">SGP5-SGP5p</strain>
        <tissue evidence="1">Aerial part</tissue>
    </source>
</reference>
<proteinExistence type="predicted"/>
<name>A0A9Q1GQX1_9CARY</name>
<dbReference type="Proteomes" id="UP001153076">
    <property type="component" value="Unassembled WGS sequence"/>
</dbReference>
<sequence length="342" mass="39532">MNPLSNENLHTSHRQGGVLDIKLFVWNVQSVGNTHFLNELKEHLRLHRPHILAVLETHISGDQANEAPGFLGDIWFLWNSLKTEAAGASPLYREEGILLCFRLHGLPMQFLNMSYRQQWKRDAPIALKLHELSIGMSKWNKEVFRNPLGIHAMRPLNATLLMKIGWRLITDPEAPWAQGTLASLNKTLTTNVSNAWRGVAENLSHVRSAVGMVVGDGRGTRFWLGRWAEPSPLLIFLTKYVPEAELEKRVCEYWSHREGWLWDKFVEYLPQAILQRMASFELMEEGDGHFSLKSAINIVKQEPELGEETWRRVWRVKATQRVKVFVWMALHDKVMTNTTRMR</sequence>
<keyword evidence="2" id="KW-1185">Reference proteome</keyword>
<organism evidence="1 2">
    <name type="scientific">Carnegiea gigantea</name>
    <dbReference type="NCBI Taxonomy" id="171969"/>
    <lineage>
        <taxon>Eukaryota</taxon>
        <taxon>Viridiplantae</taxon>
        <taxon>Streptophyta</taxon>
        <taxon>Embryophyta</taxon>
        <taxon>Tracheophyta</taxon>
        <taxon>Spermatophyta</taxon>
        <taxon>Magnoliopsida</taxon>
        <taxon>eudicotyledons</taxon>
        <taxon>Gunneridae</taxon>
        <taxon>Pentapetalae</taxon>
        <taxon>Caryophyllales</taxon>
        <taxon>Cactineae</taxon>
        <taxon>Cactaceae</taxon>
        <taxon>Cactoideae</taxon>
        <taxon>Echinocereeae</taxon>
        <taxon>Carnegiea</taxon>
    </lineage>
</organism>
<gene>
    <name evidence="1" type="ORF">Cgig2_029231</name>
</gene>
<evidence type="ECO:0000313" key="2">
    <source>
        <dbReference type="Proteomes" id="UP001153076"/>
    </source>
</evidence>
<dbReference type="EMBL" id="JAKOGI010001893">
    <property type="protein sequence ID" value="KAJ8423706.1"/>
    <property type="molecule type" value="Genomic_DNA"/>
</dbReference>
<protein>
    <recommendedName>
        <fullName evidence="3">Reverse transcriptase zinc-binding domain-containing protein</fullName>
    </recommendedName>
</protein>
<comment type="caution">
    <text evidence="1">The sequence shown here is derived from an EMBL/GenBank/DDBJ whole genome shotgun (WGS) entry which is preliminary data.</text>
</comment>
<accession>A0A9Q1GQX1</accession>
<dbReference type="AlphaFoldDB" id="A0A9Q1GQX1"/>
<evidence type="ECO:0000313" key="1">
    <source>
        <dbReference type="EMBL" id="KAJ8423706.1"/>
    </source>
</evidence>
<evidence type="ECO:0008006" key="3">
    <source>
        <dbReference type="Google" id="ProtNLM"/>
    </source>
</evidence>